<accession>B9BGX9</accession>
<sequence>MADDRGHPRLGFGCRHELSRFGQGERLEGRRSARVTANVRG</sequence>
<proteinExistence type="predicted"/>
<comment type="caution">
    <text evidence="1">The sequence shown here is derived from an EMBL/GenBank/DDBJ whole genome shotgun (WGS) entry which is preliminary data.</text>
</comment>
<dbReference type="AlphaFoldDB" id="B9BGX9"/>
<evidence type="ECO:0000313" key="2">
    <source>
        <dbReference type="Proteomes" id="UP000004535"/>
    </source>
</evidence>
<organism evidence="1 2">
    <name type="scientific">Burkholderia multivorans CGD2</name>
    <dbReference type="NCBI Taxonomy" id="513052"/>
    <lineage>
        <taxon>Bacteria</taxon>
        <taxon>Pseudomonadati</taxon>
        <taxon>Pseudomonadota</taxon>
        <taxon>Betaproteobacteria</taxon>
        <taxon>Burkholderiales</taxon>
        <taxon>Burkholderiaceae</taxon>
        <taxon>Burkholderia</taxon>
        <taxon>Burkholderia cepacia complex</taxon>
    </lineage>
</organism>
<reference evidence="1 2" key="1">
    <citation type="journal article" date="2012" name="J. Bacteriol.">
        <title>Draft Genome Sequence Determination for Cystic Fibrosis and Chronic Granulomatous Disease Burkholderia multivorans Isolates.</title>
        <authorList>
            <person name="Varga J.J."/>
            <person name="Losada L."/>
            <person name="Zelazny A.M."/>
            <person name="Brinkac L."/>
            <person name="Harkins D."/>
            <person name="Radune D."/>
            <person name="Hostetler J."/>
            <person name="Sampaio E.P."/>
            <person name="Ronning C.M."/>
            <person name="Nierman W.C."/>
            <person name="Greenberg D.E."/>
            <person name="Holland S.M."/>
            <person name="Goldberg J.B."/>
        </authorList>
    </citation>
    <scope>NUCLEOTIDE SEQUENCE [LARGE SCALE GENOMIC DNA]</scope>
    <source>
        <strain evidence="1 2">CGD2</strain>
    </source>
</reference>
<dbReference type="Proteomes" id="UP000004535">
    <property type="component" value="Unassembled WGS sequence"/>
</dbReference>
<gene>
    <name evidence="1" type="ORF">BURMUCGD2_4321</name>
</gene>
<name>B9BGX9_9BURK</name>
<dbReference type="EMBL" id="ACFC01000001">
    <property type="protein sequence ID" value="EEE08950.1"/>
    <property type="molecule type" value="Genomic_DNA"/>
</dbReference>
<protein>
    <submittedName>
        <fullName evidence="1">Uncharacterized protein</fullName>
    </submittedName>
</protein>
<evidence type="ECO:0000313" key="1">
    <source>
        <dbReference type="EMBL" id="EEE08950.1"/>
    </source>
</evidence>